<gene>
    <name evidence="3" type="ORF">DI536_37595</name>
</gene>
<dbReference type="PANTHER" id="PTHR43477">
    <property type="entry name" value="DIHYDROANTICAPSIN 7-DEHYDROGENASE"/>
    <property type="match status" value="1"/>
</dbReference>
<evidence type="ECO:0008006" key="5">
    <source>
        <dbReference type="Google" id="ProtNLM"/>
    </source>
</evidence>
<protein>
    <recommendedName>
        <fullName evidence="5">Oxidoreductase</fullName>
    </recommendedName>
</protein>
<dbReference type="GO" id="GO:0016491">
    <property type="term" value="F:oxidoreductase activity"/>
    <property type="evidence" value="ECO:0007669"/>
    <property type="project" value="UniProtKB-KW"/>
</dbReference>
<dbReference type="InterPro" id="IPR020904">
    <property type="entry name" value="Sc_DH/Rdtase_CS"/>
</dbReference>
<reference evidence="3 4" key="1">
    <citation type="submission" date="2017-08" db="EMBL/GenBank/DDBJ databases">
        <title>Infants hospitalized years apart are colonized by the same room-sourced microbial strains.</title>
        <authorList>
            <person name="Brooks B."/>
            <person name="Olm M.R."/>
            <person name="Firek B.A."/>
            <person name="Baker R."/>
            <person name="Thomas B.C."/>
            <person name="Morowitz M.J."/>
            <person name="Banfield J.F."/>
        </authorList>
    </citation>
    <scope>NUCLEOTIDE SEQUENCE [LARGE SCALE GENOMIC DNA]</scope>
    <source>
        <strain evidence="3">S2_003_000_R2_14</strain>
    </source>
</reference>
<evidence type="ECO:0000313" key="4">
    <source>
        <dbReference type="Proteomes" id="UP000249061"/>
    </source>
</evidence>
<keyword evidence="2" id="KW-0560">Oxidoreductase</keyword>
<dbReference type="PRINTS" id="PR00081">
    <property type="entry name" value="GDHRDH"/>
</dbReference>
<dbReference type="Proteomes" id="UP000249061">
    <property type="component" value="Unassembled WGS sequence"/>
</dbReference>
<dbReference type="Gene3D" id="3.40.50.720">
    <property type="entry name" value="NAD(P)-binding Rossmann-like Domain"/>
    <property type="match status" value="1"/>
</dbReference>
<dbReference type="CDD" id="cd05233">
    <property type="entry name" value="SDR_c"/>
    <property type="match status" value="1"/>
</dbReference>
<dbReference type="PROSITE" id="PS00061">
    <property type="entry name" value="ADH_SHORT"/>
    <property type="match status" value="1"/>
</dbReference>
<dbReference type="SUPFAM" id="SSF51735">
    <property type="entry name" value="NAD(P)-binding Rossmann-fold domains"/>
    <property type="match status" value="1"/>
</dbReference>
<sequence length="160" mass="16611">AFIHSAALVDHTGFTSLSTERFSEVLSVNVVAAYGLMRELVSRGSLEHVVLLSSIASSVADLGSVAYATSKGAIDALTRALAVELSPAIRVNAVAPGIVRSHRTADDPLFSGPAARIPDTALVEPDEVASLVDFLLSDPLPSLHGQVLTIDGGVSLRRLG</sequence>
<feature type="non-terminal residue" evidence="3">
    <location>
        <position position="1"/>
    </location>
</feature>
<accession>A0A2W5SIH3</accession>
<dbReference type="AlphaFoldDB" id="A0A2W5SIH3"/>
<evidence type="ECO:0000256" key="1">
    <source>
        <dbReference type="ARBA" id="ARBA00006484"/>
    </source>
</evidence>
<dbReference type="Pfam" id="PF13561">
    <property type="entry name" value="adh_short_C2"/>
    <property type="match status" value="1"/>
</dbReference>
<dbReference type="InterPro" id="IPR051122">
    <property type="entry name" value="SDR_DHRS6-like"/>
</dbReference>
<dbReference type="InterPro" id="IPR002347">
    <property type="entry name" value="SDR_fam"/>
</dbReference>
<evidence type="ECO:0000313" key="3">
    <source>
        <dbReference type="EMBL" id="PZR01577.1"/>
    </source>
</evidence>
<name>A0A2W5SIH3_9BACT</name>
<dbReference type="EMBL" id="QFQP01000271">
    <property type="protein sequence ID" value="PZR01577.1"/>
    <property type="molecule type" value="Genomic_DNA"/>
</dbReference>
<proteinExistence type="inferred from homology"/>
<dbReference type="InterPro" id="IPR036291">
    <property type="entry name" value="NAD(P)-bd_dom_sf"/>
</dbReference>
<comment type="similarity">
    <text evidence="1">Belongs to the short-chain dehydrogenases/reductases (SDR) family.</text>
</comment>
<dbReference type="PANTHER" id="PTHR43477:SF1">
    <property type="entry name" value="DIHYDROANTICAPSIN 7-DEHYDROGENASE"/>
    <property type="match status" value="1"/>
</dbReference>
<organism evidence="3 4">
    <name type="scientific">Archangium gephyra</name>
    <dbReference type="NCBI Taxonomy" id="48"/>
    <lineage>
        <taxon>Bacteria</taxon>
        <taxon>Pseudomonadati</taxon>
        <taxon>Myxococcota</taxon>
        <taxon>Myxococcia</taxon>
        <taxon>Myxococcales</taxon>
        <taxon>Cystobacterineae</taxon>
        <taxon>Archangiaceae</taxon>
        <taxon>Archangium</taxon>
    </lineage>
</organism>
<comment type="caution">
    <text evidence="3">The sequence shown here is derived from an EMBL/GenBank/DDBJ whole genome shotgun (WGS) entry which is preliminary data.</text>
</comment>
<evidence type="ECO:0000256" key="2">
    <source>
        <dbReference type="ARBA" id="ARBA00023002"/>
    </source>
</evidence>